<sequence length="170" mass="18754">MFTSLYPPLVQGSTPGSTKTAVPNFSPNSQFDTAAAVQNLSPAPTQHSGSEDSVSTTAVSPASIAVSPVSNDSSMHKYDVATSMDVASAFRYSLFFQALSSIPPLHYFLLALLTLLMFLYNFLEIHFLHDHFFTAFRGDHVSLTYHSSFILYQSIAARCQLLHRRYLPTP</sequence>
<keyword evidence="1" id="KW-0812">Transmembrane</keyword>
<keyword evidence="1" id="KW-0472">Membrane</keyword>
<keyword evidence="3" id="KW-1185">Reference proteome</keyword>
<proteinExistence type="predicted"/>
<dbReference type="Proteomes" id="UP000827721">
    <property type="component" value="Unassembled WGS sequence"/>
</dbReference>
<gene>
    <name evidence="2" type="ORF">JRO89_XS02G0135600</name>
</gene>
<protein>
    <submittedName>
        <fullName evidence="2">Uncharacterized protein</fullName>
    </submittedName>
</protein>
<keyword evidence="1" id="KW-1133">Transmembrane helix</keyword>
<accession>A0ABQ8IFZ7</accession>
<reference evidence="2 3" key="1">
    <citation type="submission" date="2021-02" db="EMBL/GenBank/DDBJ databases">
        <title>Plant Genome Project.</title>
        <authorList>
            <person name="Zhang R.-G."/>
        </authorList>
    </citation>
    <scope>NUCLEOTIDE SEQUENCE [LARGE SCALE GENOMIC DNA]</scope>
    <source>
        <tissue evidence="2">Leaves</tissue>
    </source>
</reference>
<dbReference type="EMBL" id="JAFEMO010000002">
    <property type="protein sequence ID" value="KAH7575535.1"/>
    <property type="molecule type" value="Genomic_DNA"/>
</dbReference>
<evidence type="ECO:0000313" key="2">
    <source>
        <dbReference type="EMBL" id="KAH7575535.1"/>
    </source>
</evidence>
<organism evidence="2 3">
    <name type="scientific">Xanthoceras sorbifolium</name>
    <dbReference type="NCBI Taxonomy" id="99658"/>
    <lineage>
        <taxon>Eukaryota</taxon>
        <taxon>Viridiplantae</taxon>
        <taxon>Streptophyta</taxon>
        <taxon>Embryophyta</taxon>
        <taxon>Tracheophyta</taxon>
        <taxon>Spermatophyta</taxon>
        <taxon>Magnoliopsida</taxon>
        <taxon>eudicotyledons</taxon>
        <taxon>Gunneridae</taxon>
        <taxon>Pentapetalae</taxon>
        <taxon>rosids</taxon>
        <taxon>malvids</taxon>
        <taxon>Sapindales</taxon>
        <taxon>Sapindaceae</taxon>
        <taxon>Xanthoceroideae</taxon>
        <taxon>Xanthoceras</taxon>
    </lineage>
</organism>
<feature type="transmembrane region" description="Helical" evidence="1">
    <location>
        <begin position="105"/>
        <end position="123"/>
    </location>
</feature>
<comment type="caution">
    <text evidence="2">The sequence shown here is derived from an EMBL/GenBank/DDBJ whole genome shotgun (WGS) entry which is preliminary data.</text>
</comment>
<name>A0ABQ8IFZ7_9ROSI</name>
<evidence type="ECO:0000256" key="1">
    <source>
        <dbReference type="SAM" id="Phobius"/>
    </source>
</evidence>
<evidence type="ECO:0000313" key="3">
    <source>
        <dbReference type="Proteomes" id="UP000827721"/>
    </source>
</evidence>